<evidence type="ECO:0000313" key="4">
    <source>
        <dbReference type="Proteomes" id="UP001218218"/>
    </source>
</evidence>
<dbReference type="SUPFAM" id="SSF51395">
    <property type="entry name" value="FMN-linked oxidoreductases"/>
    <property type="match status" value="1"/>
</dbReference>
<accession>A0AAD6ZXS0</accession>
<reference evidence="3" key="1">
    <citation type="submission" date="2023-03" db="EMBL/GenBank/DDBJ databases">
        <title>Massive genome expansion in bonnet fungi (Mycena s.s.) driven by repeated elements and novel gene families across ecological guilds.</title>
        <authorList>
            <consortium name="Lawrence Berkeley National Laboratory"/>
            <person name="Harder C.B."/>
            <person name="Miyauchi S."/>
            <person name="Viragh M."/>
            <person name="Kuo A."/>
            <person name="Thoen E."/>
            <person name="Andreopoulos B."/>
            <person name="Lu D."/>
            <person name="Skrede I."/>
            <person name="Drula E."/>
            <person name="Henrissat B."/>
            <person name="Morin E."/>
            <person name="Kohler A."/>
            <person name="Barry K."/>
            <person name="LaButti K."/>
            <person name="Morin E."/>
            <person name="Salamov A."/>
            <person name="Lipzen A."/>
            <person name="Mereny Z."/>
            <person name="Hegedus B."/>
            <person name="Baldrian P."/>
            <person name="Stursova M."/>
            <person name="Weitz H."/>
            <person name="Taylor A."/>
            <person name="Grigoriev I.V."/>
            <person name="Nagy L.G."/>
            <person name="Martin F."/>
            <person name="Kauserud H."/>
        </authorList>
    </citation>
    <scope>NUCLEOTIDE SEQUENCE</scope>
    <source>
        <strain evidence="3">CBHHK002</strain>
    </source>
</reference>
<dbReference type="Pfam" id="PF00724">
    <property type="entry name" value="Oxidored_FMN"/>
    <property type="match status" value="2"/>
</dbReference>
<dbReference type="InterPro" id="IPR045247">
    <property type="entry name" value="Oye-like"/>
</dbReference>
<dbReference type="AlphaFoldDB" id="A0AAD6ZXS0"/>
<dbReference type="Gene3D" id="3.20.20.70">
    <property type="entry name" value="Aldolase class I"/>
    <property type="match status" value="1"/>
</dbReference>
<sequence length="400" mass="43613">MMTSKAPKLFTSIQVGTTALQHRVVLAPLTRYKANAEHVPYLPLVADYYSQRASKPGSLLIAEATHIAAQTGGYDHLPGIWSPEQIKAWSSVTDAVHAKGSFFFMQLRAFGRAANQEQLQAENPVFPYVSASDVQLSGHSGPPRPLTVPEIKEYVALYAQAAKNAIAAGCDGVEIHGANGYLIDQFLQDVSNRRTDEYGGSVEKRTRFALEVVDAIVAAVGAERTAIRFSPWSPFQGGFVPAGLFLFLLLSPLILNYLSSASDMGMTDPIPTFSYIISQLAAHHPTLAYIHLVEPRISGNTTCDANQMKNHESNDVLCALWAPRPVVRAGGYSREGAIKAAEGREKTLVAFGRFYISNPDLPTRLEEDIPLNPFERATFYLVGEDSPRGYTDYAFATGTA</sequence>
<gene>
    <name evidence="3" type="ORF">DFH08DRAFT_237996</name>
</gene>
<dbReference type="GO" id="GO:0010181">
    <property type="term" value="F:FMN binding"/>
    <property type="evidence" value="ECO:0007669"/>
    <property type="project" value="InterPro"/>
</dbReference>
<keyword evidence="1" id="KW-0472">Membrane</keyword>
<feature type="domain" description="NADH:flavin oxidoreductase/NADH oxidase N-terminal" evidence="2">
    <location>
        <begin position="266"/>
        <end position="372"/>
    </location>
</feature>
<dbReference type="EMBL" id="JARIHO010000024">
    <property type="protein sequence ID" value="KAJ7343044.1"/>
    <property type="molecule type" value="Genomic_DNA"/>
</dbReference>
<feature type="transmembrane region" description="Helical" evidence="1">
    <location>
        <begin position="238"/>
        <end position="258"/>
    </location>
</feature>
<dbReference type="PANTHER" id="PTHR22893">
    <property type="entry name" value="NADH OXIDOREDUCTASE-RELATED"/>
    <property type="match status" value="1"/>
</dbReference>
<keyword evidence="1" id="KW-1133">Transmembrane helix</keyword>
<dbReference type="Proteomes" id="UP001218218">
    <property type="component" value="Unassembled WGS sequence"/>
</dbReference>
<dbReference type="InterPro" id="IPR001155">
    <property type="entry name" value="OxRdtase_FMN_N"/>
</dbReference>
<dbReference type="CDD" id="cd02933">
    <property type="entry name" value="OYE_like_FMN"/>
    <property type="match status" value="1"/>
</dbReference>
<evidence type="ECO:0000259" key="2">
    <source>
        <dbReference type="Pfam" id="PF00724"/>
    </source>
</evidence>
<organism evidence="3 4">
    <name type="scientific">Mycena albidolilacea</name>
    <dbReference type="NCBI Taxonomy" id="1033008"/>
    <lineage>
        <taxon>Eukaryota</taxon>
        <taxon>Fungi</taxon>
        <taxon>Dikarya</taxon>
        <taxon>Basidiomycota</taxon>
        <taxon>Agaricomycotina</taxon>
        <taxon>Agaricomycetes</taxon>
        <taxon>Agaricomycetidae</taxon>
        <taxon>Agaricales</taxon>
        <taxon>Marasmiineae</taxon>
        <taxon>Mycenaceae</taxon>
        <taxon>Mycena</taxon>
    </lineage>
</organism>
<evidence type="ECO:0000313" key="3">
    <source>
        <dbReference type="EMBL" id="KAJ7343044.1"/>
    </source>
</evidence>
<keyword evidence="4" id="KW-1185">Reference proteome</keyword>
<feature type="domain" description="NADH:flavin oxidoreductase/NADH oxidase N-terminal" evidence="2">
    <location>
        <begin position="8"/>
        <end position="236"/>
    </location>
</feature>
<comment type="caution">
    <text evidence="3">The sequence shown here is derived from an EMBL/GenBank/DDBJ whole genome shotgun (WGS) entry which is preliminary data.</text>
</comment>
<dbReference type="PANTHER" id="PTHR22893:SF91">
    <property type="entry name" value="NADPH DEHYDROGENASE 2-RELATED"/>
    <property type="match status" value="1"/>
</dbReference>
<protein>
    <recommendedName>
        <fullName evidence="2">NADH:flavin oxidoreductase/NADH oxidase N-terminal domain-containing protein</fullName>
    </recommendedName>
</protein>
<evidence type="ECO:0000256" key="1">
    <source>
        <dbReference type="SAM" id="Phobius"/>
    </source>
</evidence>
<dbReference type="InterPro" id="IPR013785">
    <property type="entry name" value="Aldolase_TIM"/>
</dbReference>
<proteinExistence type="predicted"/>
<name>A0AAD6ZXS0_9AGAR</name>
<dbReference type="GO" id="GO:0003959">
    <property type="term" value="F:NADPH dehydrogenase activity"/>
    <property type="evidence" value="ECO:0007669"/>
    <property type="project" value="TreeGrafter"/>
</dbReference>
<keyword evidence="1" id="KW-0812">Transmembrane</keyword>